<feature type="transmembrane region" description="Helical" evidence="1">
    <location>
        <begin position="21"/>
        <end position="45"/>
    </location>
</feature>
<dbReference type="PANTHER" id="PTHR10974:SF9">
    <property type="entry name" value="DUF229 DOMAIN CONTAINING PROTEIN-RELATED"/>
    <property type="match status" value="1"/>
</dbReference>
<dbReference type="GO" id="GO:0005615">
    <property type="term" value="C:extracellular space"/>
    <property type="evidence" value="ECO:0007669"/>
    <property type="project" value="TreeGrafter"/>
</dbReference>
<dbReference type="EMBL" id="JAACXV010000081">
    <property type="protein sequence ID" value="KAF7284191.1"/>
    <property type="molecule type" value="Genomic_DNA"/>
</dbReference>
<dbReference type="PANTHER" id="PTHR10974">
    <property type="entry name" value="FI08016P-RELATED"/>
    <property type="match status" value="1"/>
</dbReference>
<accession>A0A834MJ19</accession>
<dbReference type="OrthoDB" id="413313at2759"/>
<dbReference type="InterPro" id="IPR017850">
    <property type="entry name" value="Alkaline_phosphatase_core_sf"/>
</dbReference>
<dbReference type="AlphaFoldDB" id="A0A834MJ19"/>
<protein>
    <recommendedName>
        <fullName evidence="4">DUF229 domain containing protein</fullName>
    </recommendedName>
</protein>
<proteinExistence type="predicted"/>
<dbReference type="SUPFAM" id="SSF53649">
    <property type="entry name" value="Alkaline phosphatase-like"/>
    <property type="match status" value="1"/>
</dbReference>
<keyword evidence="1" id="KW-1133">Transmembrane helix</keyword>
<dbReference type="Proteomes" id="UP000625711">
    <property type="component" value="Unassembled WGS sequence"/>
</dbReference>
<dbReference type="FunFam" id="3.40.720.10:FF:000017">
    <property type="entry name" value="Predicted protein"/>
    <property type="match status" value="1"/>
</dbReference>
<keyword evidence="3" id="KW-1185">Reference proteome</keyword>
<comment type="caution">
    <text evidence="2">The sequence shown here is derived from an EMBL/GenBank/DDBJ whole genome shotgun (WGS) entry which is preliminary data.</text>
</comment>
<dbReference type="Pfam" id="PF02995">
    <property type="entry name" value="DUF229"/>
    <property type="match status" value="1"/>
</dbReference>
<keyword evidence="1" id="KW-0812">Transmembrane</keyword>
<evidence type="ECO:0000313" key="3">
    <source>
        <dbReference type="Proteomes" id="UP000625711"/>
    </source>
</evidence>
<sequence>MRIIRYLYTVVHKKVYFLWAYPFLLRKVIFGLIVILVGLLIFLSYSDTVFRYSANDRLNYHYRTNVKYLINTSNCQIPDIDPFNEDVLPYVRLETKEECTSKPLLTYIEKSNGDVKLRMNKSVIYLYSILPMSCCYSKVFRKGDENIFYSECTNFDEEIQIDYGIVRVKCSNLFRITYDNVHATFIPHASQTRINTNATKPHTIFLLGIDSISRLNLQRTMPKTFSYLEQHFKGLRGYNKIGDNTFPNLMAILTGRSLDTLGETCKRNETFDNCDFIWNAFKEQGFVTAYGEDEPDISTFSFYKRGFMQAPTHYYLRPYFMSAYHLPVKTKYSMTVCSGYENTGSRMFNAVKDFELSVSGVPSFALFWMNSFSHDNINLPSSMDQTTFDFLTDAEMANVFRDSTVIIFSDHGFRFGDVRFTYTGWMEERLPFIYFKFPVTFRDNYPNLYENFVINAQQRLLTPYDFHMTLKHLVSLYNDSLKIEPSVACSNAKSIFEQIPENRSCADACIPEHWCTCSGYNYISIKETVVSLVAHFLVNQINEIIEAYSDEAYLCAEFELKEVISVGKARQNGTSDVFLIIIRTNPYAMFEATVHHDLINGSFNLLGDVSRLNLYRHDTTCITKNGGLKKYCVCKGWLTRLKSALCYYVGC</sequence>
<gene>
    <name evidence="2" type="ORF">GWI33_022442</name>
</gene>
<name>A0A834MJ19_RHYFE</name>
<dbReference type="CDD" id="cd16021">
    <property type="entry name" value="ALP_like"/>
    <property type="match status" value="1"/>
</dbReference>
<dbReference type="InterPro" id="IPR004245">
    <property type="entry name" value="DUF229"/>
</dbReference>
<organism evidence="2 3">
    <name type="scientific">Rhynchophorus ferrugineus</name>
    <name type="common">Red palm weevil</name>
    <name type="synonym">Curculio ferrugineus</name>
    <dbReference type="NCBI Taxonomy" id="354439"/>
    <lineage>
        <taxon>Eukaryota</taxon>
        <taxon>Metazoa</taxon>
        <taxon>Ecdysozoa</taxon>
        <taxon>Arthropoda</taxon>
        <taxon>Hexapoda</taxon>
        <taxon>Insecta</taxon>
        <taxon>Pterygota</taxon>
        <taxon>Neoptera</taxon>
        <taxon>Endopterygota</taxon>
        <taxon>Coleoptera</taxon>
        <taxon>Polyphaga</taxon>
        <taxon>Cucujiformia</taxon>
        <taxon>Curculionidae</taxon>
        <taxon>Dryophthorinae</taxon>
        <taxon>Rhynchophorus</taxon>
    </lineage>
</organism>
<evidence type="ECO:0008006" key="4">
    <source>
        <dbReference type="Google" id="ProtNLM"/>
    </source>
</evidence>
<evidence type="ECO:0000256" key="1">
    <source>
        <dbReference type="SAM" id="Phobius"/>
    </source>
</evidence>
<dbReference type="Gene3D" id="3.40.720.10">
    <property type="entry name" value="Alkaline Phosphatase, subunit A"/>
    <property type="match status" value="1"/>
</dbReference>
<evidence type="ECO:0000313" key="2">
    <source>
        <dbReference type="EMBL" id="KAF7284191.1"/>
    </source>
</evidence>
<reference evidence="2" key="1">
    <citation type="submission" date="2020-08" db="EMBL/GenBank/DDBJ databases">
        <title>Genome sequencing and assembly of the red palm weevil Rhynchophorus ferrugineus.</title>
        <authorList>
            <person name="Dias G.B."/>
            <person name="Bergman C.M."/>
            <person name="Manee M."/>
        </authorList>
    </citation>
    <scope>NUCLEOTIDE SEQUENCE</scope>
    <source>
        <strain evidence="2">AA-2017</strain>
        <tissue evidence="2">Whole larva</tissue>
    </source>
</reference>
<keyword evidence="1" id="KW-0472">Membrane</keyword>